<keyword evidence="2" id="KW-1185">Reference proteome</keyword>
<evidence type="ECO:0000313" key="2">
    <source>
        <dbReference type="Proteomes" id="UP000279833"/>
    </source>
</evidence>
<protein>
    <submittedName>
        <fullName evidence="3">Accessory protein 6</fullName>
    </submittedName>
</protein>
<organism evidence="3">
    <name type="scientific">Schistosoma curassoni</name>
    <dbReference type="NCBI Taxonomy" id="6186"/>
    <lineage>
        <taxon>Eukaryota</taxon>
        <taxon>Metazoa</taxon>
        <taxon>Spiralia</taxon>
        <taxon>Lophotrochozoa</taxon>
        <taxon>Platyhelminthes</taxon>
        <taxon>Trematoda</taxon>
        <taxon>Digenea</taxon>
        <taxon>Strigeidida</taxon>
        <taxon>Schistosomatoidea</taxon>
        <taxon>Schistosomatidae</taxon>
        <taxon>Schistosoma</taxon>
    </lineage>
</organism>
<evidence type="ECO:0000313" key="3">
    <source>
        <dbReference type="WBParaSite" id="SCUD_0002232101-mRNA-1"/>
    </source>
</evidence>
<evidence type="ECO:0000313" key="1">
    <source>
        <dbReference type="EMBL" id="VDP78509.1"/>
    </source>
</evidence>
<reference evidence="1 2" key="2">
    <citation type="submission" date="2018-11" db="EMBL/GenBank/DDBJ databases">
        <authorList>
            <consortium name="Pathogen Informatics"/>
        </authorList>
    </citation>
    <scope>NUCLEOTIDE SEQUENCE [LARGE SCALE GENOMIC DNA]</scope>
    <source>
        <strain evidence="1">Dakar</strain>
        <strain evidence="2">Dakar, Senegal</strain>
    </source>
</reference>
<dbReference type="WBParaSite" id="SCUD_0002232101-mRNA-1">
    <property type="protein sequence ID" value="SCUD_0002232101-mRNA-1"/>
    <property type="gene ID" value="SCUD_0002232101"/>
</dbReference>
<dbReference type="Proteomes" id="UP000279833">
    <property type="component" value="Unassembled WGS sequence"/>
</dbReference>
<name>A0A183L4Q6_9TREM</name>
<dbReference type="AlphaFoldDB" id="A0A183L4Q6"/>
<proteinExistence type="predicted"/>
<sequence length="55" mass="6633">MTYFELEILTHVVKMLKTIETKIMHTQTHIKLTVQLEHFLHTLQILHHLANRDDQ</sequence>
<accession>A0A183L4Q6</accession>
<reference evidence="3" key="1">
    <citation type="submission" date="2016-06" db="UniProtKB">
        <authorList>
            <consortium name="WormBaseParasite"/>
        </authorList>
    </citation>
    <scope>IDENTIFICATION</scope>
</reference>
<dbReference type="EMBL" id="UZAK01048983">
    <property type="protein sequence ID" value="VDP78509.1"/>
    <property type="molecule type" value="Genomic_DNA"/>
</dbReference>
<gene>
    <name evidence="1" type="ORF">SCUD_LOCUS22318</name>
</gene>